<dbReference type="SMART" id="SM00408">
    <property type="entry name" value="IGc2"/>
    <property type="match status" value="2"/>
</dbReference>
<accession>A0ABM1SGX9</accession>
<name>A0ABM1SGX9_LIMPO</name>
<evidence type="ECO:0000313" key="8">
    <source>
        <dbReference type="RefSeq" id="XP_022242884.1"/>
    </source>
</evidence>
<dbReference type="SMART" id="SM00409">
    <property type="entry name" value="IG"/>
    <property type="match status" value="3"/>
</dbReference>
<dbReference type="PANTHER" id="PTHR12231">
    <property type="entry name" value="CTX-RELATED TYPE I TRANSMEMBRANE PROTEIN"/>
    <property type="match status" value="1"/>
</dbReference>
<keyword evidence="2" id="KW-0677">Repeat</keyword>
<dbReference type="Pfam" id="PF13927">
    <property type="entry name" value="Ig_3"/>
    <property type="match status" value="2"/>
</dbReference>
<feature type="domain" description="Ig-like" evidence="6">
    <location>
        <begin position="176"/>
        <end position="268"/>
    </location>
</feature>
<dbReference type="InterPro" id="IPR007110">
    <property type="entry name" value="Ig-like_dom"/>
</dbReference>
<dbReference type="PROSITE" id="PS50835">
    <property type="entry name" value="IG_LIKE"/>
    <property type="match status" value="2"/>
</dbReference>
<dbReference type="InterPro" id="IPR003599">
    <property type="entry name" value="Ig_sub"/>
</dbReference>
<sequence length="363" mass="40648">MFLLSIYNQVAWIHTDRSTLLTLANRVITRNSRYQVYHNSHRTWWLRIKNVRMRDRGQYMCQINTSPMKNQVGYIKVVVPPQIDEALTSKDTEVREGEDISLKCIASGSPEPKITWRREDEQAISLGGNKVHSMNGSYLNINKVSRLHMGAYLCIAVNGIPPAVSKRIFLGVNFSPMIWMPNQLIGAPLATDVVLDCNLEAHPIAVTYWMREGGVIIISNSKYETVDISQENYKGQLHLTIRDLEPQDYGSYTCVAKNSLGETEGTIRLYEIPGLGPFTHGNSRAEYPAKSEKLRNGYAENSLIENTGGKEGRGSKDMSGSLHTYPKESKSGTESSSTRLEDIQALRVTSLMGVCFLTRLALG</sequence>
<dbReference type="RefSeq" id="XP_022242884.1">
    <property type="nucleotide sequence ID" value="XM_022387176.1"/>
</dbReference>
<dbReference type="InterPro" id="IPR013783">
    <property type="entry name" value="Ig-like_fold"/>
</dbReference>
<dbReference type="PANTHER" id="PTHR12231:SF253">
    <property type="entry name" value="DPR-INTERACTING PROTEIN ETA, ISOFORM B-RELATED"/>
    <property type="match status" value="1"/>
</dbReference>
<evidence type="ECO:0000313" key="7">
    <source>
        <dbReference type="Proteomes" id="UP000694941"/>
    </source>
</evidence>
<keyword evidence="1" id="KW-0732">Signal</keyword>
<keyword evidence="3" id="KW-1015">Disulfide bond</keyword>
<dbReference type="InterPro" id="IPR051170">
    <property type="entry name" value="Neural/epithelial_adhesion"/>
</dbReference>
<reference evidence="8" key="1">
    <citation type="submission" date="2025-08" db="UniProtKB">
        <authorList>
            <consortium name="RefSeq"/>
        </authorList>
    </citation>
    <scope>IDENTIFICATION</scope>
    <source>
        <tissue evidence="8">Muscle</tissue>
    </source>
</reference>
<dbReference type="InterPro" id="IPR036179">
    <property type="entry name" value="Ig-like_dom_sf"/>
</dbReference>
<feature type="region of interest" description="Disordered" evidence="5">
    <location>
        <begin position="298"/>
        <end position="339"/>
    </location>
</feature>
<proteinExistence type="predicted"/>
<dbReference type="Proteomes" id="UP000694941">
    <property type="component" value="Unplaced"/>
</dbReference>
<dbReference type="Gene3D" id="2.60.40.10">
    <property type="entry name" value="Immunoglobulins"/>
    <property type="match status" value="3"/>
</dbReference>
<organism evidence="7 8">
    <name type="scientific">Limulus polyphemus</name>
    <name type="common">Atlantic horseshoe crab</name>
    <dbReference type="NCBI Taxonomy" id="6850"/>
    <lineage>
        <taxon>Eukaryota</taxon>
        <taxon>Metazoa</taxon>
        <taxon>Ecdysozoa</taxon>
        <taxon>Arthropoda</taxon>
        <taxon>Chelicerata</taxon>
        <taxon>Merostomata</taxon>
        <taxon>Xiphosura</taxon>
        <taxon>Limulidae</taxon>
        <taxon>Limulus</taxon>
    </lineage>
</organism>
<dbReference type="InterPro" id="IPR003598">
    <property type="entry name" value="Ig_sub2"/>
</dbReference>
<protein>
    <submittedName>
        <fullName evidence="8">Lachesin-like</fullName>
    </submittedName>
</protein>
<evidence type="ECO:0000256" key="4">
    <source>
        <dbReference type="ARBA" id="ARBA00023319"/>
    </source>
</evidence>
<evidence type="ECO:0000256" key="3">
    <source>
        <dbReference type="ARBA" id="ARBA00023157"/>
    </source>
</evidence>
<evidence type="ECO:0000256" key="2">
    <source>
        <dbReference type="ARBA" id="ARBA00022737"/>
    </source>
</evidence>
<keyword evidence="4" id="KW-0393">Immunoglobulin domain</keyword>
<dbReference type="GeneID" id="106460455"/>
<gene>
    <name evidence="8" type="primary">LOC106460455</name>
</gene>
<feature type="domain" description="Ig-like" evidence="6">
    <location>
        <begin position="81"/>
        <end position="165"/>
    </location>
</feature>
<evidence type="ECO:0000259" key="6">
    <source>
        <dbReference type="PROSITE" id="PS50835"/>
    </source>
</evidence>
<evidence type="ECO:0000256" key="1">
    <source>
        <dbReference type="ARBA" id="ARBA00022729"/>
    </source>
</evidence>
<keyword evidence="7" id="KW-1185">Reference proteome</keyword>
<dbReference type="SUPFAM" id="SSF48726">
    <property type="entry name" value="Immunoglobulin"/>
    <property type="match status" value="3"/>
</dbReference>
<evidence type="ECO:0000256" key="5">
    <source>
        <dbReference type="SAM" id="MobiDB-lite"/>
    </source>
</evidence>
<dbReference type="CDD" id="cd00096">
    <property type="entry name" value="Ig"/>
    <property type="match status" value="1"/>
</dbReference>